<comment type="similarity">
    <text evidence="1">Belongs to the membrane fusion protein (MFP) (TC 8.A.1) family.</text>
</comment>
<dbReference type="InterPro" id="IPR058637">
    <property type="entry name" value="YknX-like_C"/>
</dbReference>
<dbReference type="NCBIfam" id="TIGR01730">
    <property type="entry name" value="RND_mfp"/>
    <property type="match status" value="1"/>
</dbReference>
<evidence type="ECO:0000259" key="3">
    <source>
        <dbReference type="Pfam" id="PF25989"/>
    </source>
</evidence>
<dbReference type="InterPro" id="IPR006143">
    <property type="entry name" value="RND_pump_MFP"/>
</dbReference>
<feature type="chain" id="PRO_5045768850" evidence="2">
    <location>
        <begin position="21"/>
        <end position="368"/>
    </location>
</feature>
<dbReference type="Proteomes" id="UP001562159">
    <property type="component" value="Unassembled WGS sequence"/>
</dbReference>
<keyword evidence="2" id="KW-0732">Signal</keyword>
<dbReference type="PROSITE" id="PS51257">
    <property type="entry name" value="PROKAR_LIPOPROTEIN"/>
    <property type="match status" value="1"/>
</dbReference>
<dbReference type="Gene3D" id="2.40.30.170">
    <property type="match status" value="1"/>
</dbReference>
<dbReference type="Gene3D" id="1.10.287.470">
    <property type="entry name" value="Helix hairpin bin"/>
    <property type="match status" value="1"/>
</dbReference>
<proteinExistence type="inferred from homology"/>
<evidence type="ECO:0000256" key="1">
    <source>
        <dbReference type="ARBA" id="ARBA00009477"/>
    </source>
</evidence>
<feature type="domain" description="YknX-like C-terminal permuted SH3-like" evidence="3">
    <location>
        <begin position="286"/>
        <end position="351"/>
    </location>
</feature>
<organism evidence="4 5">
    <name type="scientific">Rhodanobacter humi</name>
    <dbReference type="NCBI Taxonomy" id="1888173"/>
    <lineage>
        <taxon>Bacteria</taxon>
        <taxon>Pseudomonadati</taxon>
        <taxon>Pseudomonadota</taxon>
        <taxon>Gammaproteobacteria</taxon>
        <taxon>Lysobacterales</taxon>
        <taxon>Rhodanobacteraceae</taxon>
        <taxon>Rhodanobacter</taxon>
    </lineage>
</organism>
<protein>
    <submittedName>
        <fullName evidence="4">Efflux RND transporter periplasmic adaptor subunit</fullName>
    </submittedName>
</protein>
<reference evidence="4 5" key="1">
    <citation type="submission" date="2024-07" db="EMBL/GenBank/DDBJ databases">
        <title>Molecular mechanisms and environmental adaptations of flagellar loss and biofilm growth of Rhodanobacter under environmental stress.</title>
        <authorList>
            <person name="Chen M."/>
        </authorList>
    </citation>
    <scope>NUCLEOTIDE SEQUENCE [LARGE SCALE GENOMIC DNA]</scope>
    <source>
        <strain evidence="4 5">RS22</strain>
    </source>
</reference>
<dbReference type="PANTHER" id="PTHR30469:SF38">
    <property type="entry name" value="HLYD FAMILY SECRETION PROTEIN"/>
    <property type="match status" value="1"/>
</dbReference>
<keyword evidence="5" id="KW-1185">Reference proteome</keyword>
<accession>A0ABV4ANT1</accession>
<dbReference type="EMBL" id="JBGBPY010000001">
    <property type="protein sequence ID" value="MEY2181830.1"/>
    <property type="molecule type" value="Genomic_DNA"/>
</dbReference>
<comment type="caution">
    <text evidence="4">The sequence shown here is derived from an EMBL/GenBank/DDBJ whole genome shotgun (WGS) entry which is preliminary data.</text>
</comment>
<evidence type="ECO:0000313" key="4">
    <source>
        <dbReference type="EMBL" id="MEY2181830.1"/>
    </source>
</evidence>
<sequence length="368" mass="37472">MKQVFLARCAALAVTALLLAACSKGGDDDNAADDAKGVALVTTVMPVQQSFHDSVAAWGSAVANPHAARSVSLAHGGQVIALKVSAGQTVRRGQPLLTVAPDPAARSAYQQAQSAATLAQGELQRTEQMAAQHLATASQVATARKTLADAQSALAAQQALGGGDAQETVAAPDDGVVTTVSVTLGDRFAANAPLLVFMPAHALIAALGVQPDVGTALRVGMPVSVQGVYGDAKAFTGKLVMVGRAIDPQTHLLPVQAEIPAAADATLVAGAALQAGIQSDSYAAWAVPRAAVLHDEQGDYLFQLDQGKAHRVDVQLRQPAGDIVGVLGKLDAKLPVIVQGAYEVDDGAAVRQGDSHAGDSHAKSEPKP</sequence>
<feature type="signal peptide" evidence="2">
    <location>
        <begin position="1"/>
        <end position="20"/>
    </location>
</feature>
<gene>
    <name evidence="4" type="ORF">AB7878_05320</name>
</gene>
<evidence type="ECO:0000313" key="5">
    <source>
        <dbReference type="Proteomes" id="UP001562159"/>
    </source>
</evidence>
<dbReference type="PANTHER" id="PTHR30469">
    <property type="entry name" value="MULTIDRUG RESISTANCE PROTEIN MDTA"/>
    <property type="match status" value="1"/>
</dbReference>
<dbReference type="Gene3D" id="2.40.420.20">
    <property type="match status" value="1"/>
</dbReference>
<dbReference type="SUPFAM" id="SSF111369">
    <property type="entry name" value="HlyD-like secretion proteins"/>
    <property type="match status" value="1"/>
</dbReference>
<dbReference type="Pfam" id="PF25989">
    <property type="entry name" value="YknX_C"/>
    <property type="match status" value="1"/>
</dbReference>
<name>A0ABV4ANT1_9GAMM</name>
<dbReference type="Gene3D" id="2.40.50.100">
    <property type="match status" value="1"/>
</dbReference>
<evidence type="ECO:0000256" key="2">
    <source>
        <dbReference type="SAM" id="SignalP"/>
    </source>
</evidence>